<evidence type="ECO:0000313" key="3">
    <source>
        <dbReference type="Proteomes" id="UP001609821"/>
    </source>
</evidence>
<protein>
    <submittedName>
        <fullName evidence="2">Nucleotidyltransferase domain-containing protein</fullName>
    </submittedName>
</protein>
<proteinExistence type="predicted"/>
<reference evidence="2 3" key="1">
    <citation type="submission" date="2024-10" db="EMBL/GenBank/DDBJ databases">
        <title>Aeromonas and Pseudomonas from the Cagarras Archipelago, Rio de Janeiro, Brazil.</title>
        <authorList>
            <person name="Canellas A.L.B."/>
            <person name="Laport M.S."/>
        </authorList>
    </citation>
    <scope>NUCLEOTIDE SEQUENCE [LARGE SCALE GENOMIC DNA]</scope>
    <source>
        <strain evidence="2 3">CPF-4</strain>
    </source>
</reference>
<dbReference type="Proteomes" id="UP001609821">
    <property type="component" value="Unassembled WGS sequence"/>
</dbReference>
<dbReference type="Pfam" id="PF01909">
    <property type="entry name" value="NTP_transf_2"/>
    <property type="match status" value="1"/>
</dbReference>
<keyword evidence="3" id="KW-1185">Reference proteome</keyword>
<dbReference type="RefSeq" id="WP_395246935.1">
    <property type="nucleotide sequence ID" value="NZ_JBINXA010000008.1"/>
</dbReference>
<feature type="domain" description="Polymerase nucleotidyl transferase" evidence="1">
    <location>
        <begin position="20"/>
        <end position="63"/>
    </location>
</feature>
<dbReference type="InterPro" id="IPR043519">
    <property type="entry name" value="NT_sf"/>
</dbReference>
<organism evidence="2 3">
    <name type="scientific">Pseudomonas kulmbachensis</name>
    <dbReference type="NCBI Taxonomy" id="3043408"/>
    <lineage>
        <taxon>Bacteria</taxon>
        <taxon>Pseudomonadati</taxon>
        <taxon>Pseudomonadota</taxon>
        <taxon>Gammaproteobacteria</taxon>
        <taxon>Pseudomonadales</taxon>
        <taxon>Pseudomonadaceae</taxon>
        <taxon>Pseudomonas</taxon>
    </lineage>
</organism>
<dbReference type="InterPro" id="IPR002934">
    <property type="entry name" value="Polymerase_NTP_transf_dom"/>
</dbReference>
<dbReference type="Gene3D" id="3.30.460.10">
    <property type="entry name" value="Beta Polymerase, domain 2"/>
    <property type="match status" value="1"/>
</dbReference>
<dbReference type="CDD" id="cd05403">
    <property type="entry name" value="NT_KNTase_like"/>
    <property type="match status" value="1"/>
</dbReference>
<dbReference type="EMBL" id="JBINXB010000008">
    <property type="protein sequence ID" value="MFH6566061.1"/>
    <property type="molecule type" value="Genomic_DNA"/>
</dbReference>
<sequence>MAVITALREMADCIGLASSGSEWYLFGSIARDVAHPSDIDLMVLCVDDAQADTLRKAIDPDALALPIHLCLLRFDEADEVDAIAVQRAEKIFP</sequence>
<dbReference type="SUPFAM" id="SSF81301">
    <property type="entry name" value="Nucleotidyltransferase"/>
    <property type="match status" value="1"/>
</dbReference>
<evidence type="ECO:0000259" key="1">
    <source>
        <dbReference type="Pfam" id="PF01909"/>
    </source>
</evidence>
<accession>A0ABW7LWY1</accession>
<gene>
    <name evidence="2" type="ORF">ACHMWK_08780</name>
</gene>
<name>A0ABW7LWY1_9PSED</name>
<evidence type="ECO:0000313" key="2">
    <source>
        <dbReference type="EMBL" id="MFH6566061.1"/>
    </source>
</evidence>
<comment type="caution">
    <text evidence="2">The sequence shown here is derived from an EMBL/GenBank/DDBJ whole genome shotgun (WGS) entry which is preliminary data.</text>
</comment>